<feature type="compositionally biased region" description="Basic residues" evidence="1">
    <location>
        <begin position="42"/>
        <end position="51"/>
    </location>
</feature>
<feature type="compositionally biased region" description="Acidic residues" evidence="1">
    <location>
        <begin position="537"/>
        <end position="547"/>
    </location>
</feature>
<evidence type="ECO:0000256" key="1">
    <source>
        <dbReference type="SAM" id="MobiDB-lite"/>
    </source>
</evidence>
<name>A0A8K0RP51_9HYPO</name>
<comment type="caution">
    <text evidence="2">The sequence shown here is derived from an EMBL/GenBank/DDBJ whole genome shotgun (WGS) entry which is preliminary data.</text>
</comment>
<evidence type="ECO:0000313" key="3">
    <source>
        <dbReference type="Proteomes" id="UP000813427"/>
    </source>
</evidence>
<reference evidence="2" key="1">
    <citation type="journal article" date="2021" name="Nat. Commun.">
        <title>Genetic determinants of endophytism in the Arabidopsis root mycobiome.</title>
        <authorList>
            <person name="Mesny F."/>
            <person name="Miyauchi S."/>
            <person name="Thiergart T."/>
            <person name="Pickel B."/>
            <person name="Atanasova L."/>
            <person name="Karlsson M."/>
            <person name="Huettel B."/>
            <person name="Barry K.W."/>
            <person name="Haridas S."/>
            <person name="Chen C."/>
            <person name="Bauer D."/>
            <person name="Andreopoulos W."/>
            <person name="Pangilinan J."/>
            <person name="LaButti K."/>
            <person name="Riley R."/>
            <person name="Lipzen A."/>
            <person name="Clum A."/>
            <person name="Drula E."/>
            <person name="Henrissat B."/>
            <person name="Kohler A."/>
            <person name="Grigoriev I.V."/>
            <person name="Martin F.M."/>
            <person name="Hacquard S."/>
        </authorList>
    </citation>
    <scope>NUCLEOTIDE SEQUENCE</scope>
    <source>
        <strain evidence="2">MPI-SDFR-AT-0068</strain>
    </source>
</reference>
<feature type="region of interest" description="Disordered" evidence="1">
    <location>
        <begin position="388"/>
        <end position="417"/>
    </location>
</feature>
<dbReference type="Proteomes" id="UP000813427">
    <property type="component" value="Unassembled WGS sequence"/>
</dbReference>
<evidence type="ECO:0000313" key="2">
    <source>
        <dbReference type="EMBL" id="KAH7233164.1"/>
    </source>
</evidence>
<dbReference type="EMBL" id="JAGPXF010000008">
    <property type="protein sequence ID" value="KAH7233164.1"/>
    <property type="molecule type" value="Genomic_DNA"/>
</dbReference>
<feature type="region of interest" description="Disordered" evidence="1">
    <location>
        <begin position="261"/>
        <end position="295"/>
    </location>
</feature>
<feature type="compositionally biased region" description="Basic and acidic residues" evidence="1">
    <location>
        <begin position="233"/>
        <end position="244"/>
    </location>
</feature>
<feature type="region of interest" description="Disordered" evidence="1">
    <location>
        <begin position="1"/>
        <end position="119"/>
    </location>
</feature>
<dbReference type="OrthoDB" id="5095919at2759"/>
<accession>A0A8K0RP51</accession>
<feature type="compositionally biased region" description="Low complexity" evidence="1">
    <location>
        <begin position="278"/>
        <end position="287"/>
    </location>
</feature>
<keyword evidence="3" id="KW-1185">Reference proteome</keyword>
<protein>
    <submittedName>
        <fullName evidence="2">Uncharacterized protein</fullName>
    </submittedName>
</protein>
<feature type="region of interest" description="Disordered" evidence="1">
    <location>
        <begin position="131"/>
        <end position="155"/>
    </location>
</feature>
<feature type="region of interest" description="Disordered" evidence="1">
    <location>
        <begin position="182"/>
        <end position="246"/>
    </location>
</feature>
<proteinExistence type="predicted"/>
<organism evidence="2 3">
    <name type="scientific">Fusarium tricinctum</name>
    <dbReference type="NCBI Taxonomy" id="61284"/>
    <lineage>
        <taxon>Eukaryota</taxon>
        <taxon>Fungi</taxon>
        <taxon>Dikarya</taxon>
        <taxon>Ascomycota</taxon>
        <taxon>Pezizomycotina</taxon>
        <taxon>Sordariomycetes</taxon>
        <taxon>Hypocreomycetidae</taxon>
        <taxon>Hypocreales</taxon>
        <taxon>Nectriaceae</taxon>
        <taxon>Fusarium</taxon>
        <taxon>Fusarium tricinctum species complex</taxon>
    </lineage>
</organism>
<sequence>MSTAPQHHDDAAGHRRQEKPPYQEDEDWSDSQDNKQPQQRTVPRRPHRIHLKQPVPYRRHTNEYYGEPSITQVRSEAVRYGVDPNPFAPQPEVYEPDPSPSYYPSRSTQPLPNYSSQYTYPATGGFPSAPAAIPRGNAFDPQSYGQDGGFYFSDLQPQPAPSVYAPAPSAYEYGGTASSYPQYSTLLPGRPAQTRPAQPRVSRLQRAQTDIDSRAAYVGALDRSSQKKKHSKSGKEKSSSKDDGTIGLIMEQLKQLQKKVERVNSDLQSDPGRRRFRSSSTTGASTTEDTRSLDIERQRSDHLMGLVNRLLEDREKQGYRESYGRSSRNTLAALLGDNFALSDRDRDWISQRSTEEIESKLDAILEILLMERRSDNGVPSQQLIPGAYDIQRTRRGPRSQPSVVSTERSQEIATPALSQSLPLRRGVILPEGRKRQGVQYSIAQPSNQSRARHNPLKAMGLDEEADILEDYELEHMPTQRPLQPRRHTLSQEIGLTERRKSQAVVDQKTSEMPTVVRRTSDGDQQRVRLGRPAFVQTEDEQESDDQEPAPVRPSTGYQQRPPVPDPPTHSQRRRERSVRFGQS</sequence>
<dbReference type="AlphaFoldDB" id="A0A8K0RP51"/>
<feature type="compositionally biased region" description="Basic and acidic residues" evidence="1">
    <location>
        <begin position="1"/>
        <end position="22"/>
    </location>
</feature>
<feature type="region of interest" description="Disordered" evidence="1">
    <location>
        <begin position="478"/>
        <end position="583"/>
    </location>
</feature>
<feature type="compositionally biased region" description="Polar residues" evidence="1">
    <location>
        <begin position="106"/>
        <end position="119"/>
    </location>
</feature>
<gene>
    <name evidence="2" type="ORF">BKA59DRAFT_487725</name>
</gene>